<dbReference type="EMBL" id="JAUOEK010000090">
    <property type="protein sequence ID" value="MDO5969779.1"/>
    <property type="molecule type" value="Genomic_DNA"/>
</dbReference>
<dbReference type="Proteomes" id="UP001176883">
    <property type="component" value="Unassembled WGS sequence"/>
</dbReference>
<dbReference type="InterPro" id="IPR001611">
    <property type="entry name" value="Leu-rich_rpt"/>
</dbReference>
<dbReference type="SMART" id="SM00365">
    <property type="entry name" value="LRR_SD22"/>
    <property type="match status" value="6"/>
</dbReference>
<dbReference type="PANTHER" id="PTHR48057:SF30">
    <property type="entry name" value="DNA-DAMAGE-REPAIR_TOLERATION DRT100-LIKE PROTEIN"/>
    <property type="match status" value="1"/>
</dbReference>
<proteinExistence type="predicted"/>
<reference evidence="7" key="1">
    <citation type="submission" date="2023-07" db="EMBL/GenBank/DDBJ databases">
        <title>Two novel species in the genus Flavivirga.</title>
        <authorList>
            <person name="Kwon K."/>
        </authorList>
    </citation>
    <scope>NUCLEOTIDE SEQUENCE</scope>
    <source>
        <strain evidence="7">KCTC 52353</strain>
    </source>
</reference>
<organism evidence="7 8">
    <name type="scientific">Flavivirga aquimarina</name>
    <dbReference type="NCBI Taxonomy" id="2027862"/>
    <lineage>
        <taxon>Bacteria</taxon>
        <taxon>Pseudomonadati</taxon>
        <taxon>Bacteroidota</taxon>
        <taxon>Flavobacteriia</taxon>
        <taxon>Flavobacteriales</taxon>
        <taxon>Flavobacteriaceae</taxon>
        <taxon>Flavivirga</taxon>
    </lineage>
</organism>
<feature type="domain" description="Ig-like" evidence="6">
    <location>
        <begin position="1481"/>
        <end position="1559"/>
    </location>
</feature>
<keyword evidence="3" id="KW-0677">Repeat</keyword>
<evidence type="ECO:0000256" key="2">
    <source>
        <dbReference type="ARBA" id="ARBA00022729"/>
    </source>
</evidence>
<evidence type="ECO:0000256" key="4">
    <source>
        <dbReference type="ARBA" id="ARBA00023157"/>
    </source>
</evidence>
<dbReference type="InterPro" id="IPR003598">
    <property type="entry name" value="Ig_sub2"/>
</dbReference>
<dbReference type="RefSeq" id="WP_303277473.1">
    <property type="nucleotide sequence ID" value="NZ_JAUOEK010000090.1"/>
</dbReference>
<dbReference type="Pfam" id="PF13927">
    <property type="entry name" value="Ig_3"/>
    <property type="match status" value="1"/>
</dbReference>
<keyword evidence="8" id="KW-1185">Reference proteome</keyword>
<dbReference type="Gene3D" id="2.60.120.260">
    <property type="entry name" value="Galactose-binding domain-like"/>
    <property type="match status" value="1"/>
</dbReference>
<dbReference type="InterPro" id="IPR032675">
    <property type="entry name" value="LRR_dom_sf"/>
</dbReference>
<comment type="caution">
    <text evidence="7">The sequence shown here is derived from an EMBL/GenBank/DDBJ whole genome shotgun (WGS) entry which is preliminary data.</text>
</comment>
<dbReference type="PANTHER" id="PTHR48057">
    <property type="entry name" value="LEUCINE-RICH REPEAT SERINE/THREONINE-PROTEIN KINASE 1"/>
    <property type="match status" value="1"/>
</dbReference>
<feature type="signal peptide" evidence="5">
    <location>
        <begin position="1"/>
        <end position="23"/>
    </location>
</feature>
<gene>
    <name evidence="7" type="ORF">Q4Q35_08165</name>
</gene>
<name>A0ABT8W9I3_9FLAO</name>
<evidence type="ECO:0000313" key="7">
    <source>
        <dbReference type="EMBL" id="MDO5969779.1"/>
    </source>
</evidence>
<keyword evidence="2 5" id="KW-0732">Signal</keyword>
<dbReference type="InterPro" id="IPR007110">
    <property type="entry name" value="Ig-like_dom"/>
</dbReference>
<protein>
    <submittedName>
        <fullName evidence="7">Immunoglobulin domain-containing protein</fullName>
    </submittedName>
</protein>
<dbReference type="InterPro" id="IPR052595">
    <property type="entry name" value="LRRC69/RLP"/>
</dbReference>
<dbReference type="SUPFAM" id="SSF48726">
    <property type="entry name" value="Immunoglobulin"/>
    <property type="match status" value="5"/>
</dbReference>
<evidence type="ECO:0000259" key="6">
    <source>
        <dbReference type="PROSITE" id="PS50835"/>
    </source>
</evidence>
<dbReference type="InterPro" id="IPR036179">
    <property type="entry name" value="Ig-like_dom_sf"/>
</dbReference>
<dbReference type="SMART" id="SM00369">
    <property type="entry name" value="LRR_TYP"/>
    <property type="match status" value="15"/>
</dbReference>
<dbReference type="Pfam" id="PF08263">
    <property type="entry name" value="LRRNT_2"/>
    <property type="match status" value="5"/>
</dbReference>
<dbReference type="Pfam" id="PF13855">
    <property type="entry name" value="LRR_8"/>
    <property type="match status" value="4"/>
</dbReference>
<dbReference type="InterPro" id="IPR003599">
    <property type="entry name" value="Ig_sub"/>
</dbReference>
<keyword evidence="1" id="KW-0433">Leucine-rich repeat</keyword>
<dbReference type="SMART" id="SM00409">
    <property type="entry name" value="IG"/>
    <property type="match status" value="4"/>
</dbReference>
<dbReference type="SUPFAM" id="SSF52058">
    <property type="entry name" value="L domain-like"/>
    <property type="match status" value="5"/>
</dbReference>
<dbReference type="PROSITE" id="PS50835">
    <property type="entry name" value="IG_LIKE"/>
    <property type="match status" value="4"/>
</dbReference>
<dbReference type="InterPro" id="IPR013210">
    <property type="entry name" value="LRR_N_plant-typ"/>
</dbReference>
<feature type="domain" description="Ig-like" evidence="6">
    <location>
        <begin position="1109"/>
        <end position="1191"/>
    </location>
</feature>
<evidence type="ECO:0000256" key="5">
    <source>
        <dbReference type="SAM" id="SignalP"/>
    </source>
</evidence>
<accession>A0ABT8W9I3</accession>
<evidence type="ECO:0000256" key="1">
    <source>
        <dbReference type="ARBA" id="ARBA00022614"/>
    </source>
</evidence>
<feature type="domain" description="Ig-like" evidence="6">
    <location>
        <begin position="151"/>
        <end position="232"/>
    </location>
</feature>
<keyword evidence="4" id="KW-1015">Disulfide bond</keyword>
<dbReference type="Pfam" id="PF00560">
    <property type="entry name" value="LRR_1"/>
    <property type="match status" value="9"/>
</dbReference>
<dbReference type="SMART" id="SM00408">
    <property type="entry name" value="IGc2"/>
    <property type="match status" value="5"/>
</dbReference>
<dbReference type="Gene3D" id="3.80.10.10">
    <property type="entry name" value="Ribonuclease Inhibitor"/>
    <property type="match status" value="9"/>
</dbReference>
<evidence type="ECO:0000313" key="8">
    <source>
        <dbReference type="Proteomes" id="UP001176883"/>
    </source>
</evidence>
<feature type="chain" id="PRO_5046431120" evidence="5">
    <location>
        <begin position="24"/>
        <end position="2547"/>
    </location>
</feature>
<dbReference type="Gene3D" id="2.60.40.10">
    <property type="entry name" value="Immunoglobulins"/>
    <property type="match status" value="5"/>
</dbReference>
<dbReference type="PROSITE" id="PS51450">
    <property type="entry name" value="LRR"/>
    <property type="match status" value="1"/>
</dbReference>
<feature type="domain" description="Ig-like" evidence="6">
    <location>
        <begin position="493"/>
        <end position="576"/>
    </location>
</feature>
<sequence length="2547" mass="278956">MKIKFYKTYFLLLCLISALKGFGQCPVPVPTNERDALVALYNTTDGANWTNNTNWNTTADVCDWYGVTVTDGNVISINLTNNNLIGNIPLSMGSLSLLTTLNLDLNQLSGDIPDFSGVTHLSIDNNAFVFNNFENEHNAYTTNLTTYTYNPQAKVDQEETPTVLEGNSYTFTTNLSSPNNSYQWYKDGVAITDATSKDYTINSVALTDSGVYHVIATNSIVTGLTLERNTVTLSVTTDTCGVSEAEKQALLDLYTSTNGANWINTLANNQPWDTNIPVCDWYGVTVVDGKVIAVNLPTNNLTGNIPDTIGGLLHLNTLDLGDNNITGAIPLSLGTLLELEILLLPDNQLTGELPPALGSLSNLVTLDLSNNNLQSQIPISFCNLAKVTELNLSNNQLIGSIPSQLSLMQSLIRLDLRNNQLEGAIPYQIAGLYNLEFLGLSNNNFSGTIPITVSVSSNLEEFVFENNNFIFSDFESRHPSYTANLNVGYIYIPQAKTDIEETKTVTVNNPITLTTQLSSENNTYQWFKDGVAIDGATEREYTIDNALETDAGVYHFTATNSIIIGLTLERNPITLNVMQTCDVVSTERQALIDLYTTLGGTNWSNTLAGNQPWLVNDANASVCDWYGVVVENNSVVELNLSANALTGTLPDIFASLPALQAININNNNLQGSVPASIAAITGLGTLAIENNSFVFTDIETEFLTYNAKLGTGFTYNLQAKVDTEIIETVNETGAITLTTTALTSANNSYQWYKSGLPIAGATSKELTLTNVTSADAGAYYFEATNTVVNGLTLIRHFIKLEVLPADDTCGVSSIERDALMAFYNATDGANWANTLANNQPWDVNVPVCDWYGVTVTDGTVTSLNLSNNQLTGIIPTSLGNLVNLEFLRLGINSLTGTIPDELGNLGLLEQLQLQSNQLTGIIPTSLGNLVNLETLLISNNNLTGTIPDELGNLGLLEQLQLQSNQLTGIIPTSLGNLVSLETLLISNNNLTGTIPNELGNLLLLEQLQLSYNDFTNSIPTSLGNLVNLKVLWLHNNSLTGTIPDELGNLPLLEQLLLSNNDLTGTIPPSLSTISSLQYFWSQNNAFVFNNFENEHNTYTTNLTTYNYTPQAKVDQEETKNVLTGESITLTSTALTSVNNSYQWYKDGVAITGETNKDLVISNITEADAGVYYFEATNSIVTGLTLTRNDITLNVGIPGACEVSEADRQILIDFYNATNGDSWANTINVNQPWLVNDSTSSVCDWYGVTVDTASKVVGIQLPNNNVRGDIPTFIENLIDLKTLDLSENDVIGEIPATLSNLVNLETLNLSGNVLVGEIPETIGNLTALQTLNLGDNRFSEAIPSTIGNLQGLVSLDLSVNKLTDGIPSSLYTLLNLESVKLQDNTLNGTINSAIDNLVLLQEFWLSNNNFSGSIPTTITNIPVLRSVRLDNNSFNGDIPLLIPNFSVPNTEVKIENNRFVFSDFEAEYPDYSTQLDVFTYDPQAKVDITETISVLEGDPVTLGTVALTSPNNSYVWYKDGAVIPGATSSSYTIPSFDPLVDVGAYYFIASNSTIANLELTRNTIYLVERLPVEDLSAVGVCSINPFTYKQWEITNPNVLAIEVNWQILGTSQSGTFTAIQGTNLLTTSTETGGNTIEIKWLNERDIEQSTQAISNDTYCYPPADCIDALIGSVDGSFETATTALNNGRNGNLDGTSWVIGTGTPDAFVLPYSNEEDPYLTSIDETSPNGGICVGALRDNDVAESFTTTVSGLTNGVTYIVEFYQSNATYLLDQEFLDEALGFWEVTLGSTTKSSESMYPNSGLTTWERQKLEFTATASSEQLEFKVGSSSSNPTNVYEVYVLIDGIRVYSKPAIPYSIECVDINTQVFCNIEEDNEPTIADLVAPEGGNVTWYSKQIGGELYSNDLELTEIETLGRTSASFVWADNGSGDLRVPVEILFDLGAPEGPDAQFFDIASNSTIADLQAEGIDVTWYASYTSTNPLPSTTPLINGVNYYAANGENLCRLAVNVSIGVPTPNGDGFQEFCSTTNPTIDNLVMEVTSASYELFWYSEEIGGNLYNSTDALENGVTYYAVQRDGNNNEGERVPVDVSIIDVASEAIIYERDITLPEGYTLASLTDFFGLDSTVLWYDAAQGGTSYSSSYEVLTGETYYARFSEGLCPSLEVLAVTVTIADVEEPELITCIKFVPQPGAEYVISGWVREEELVAEPAGTKDFNDDTEAKEAFTRILQKIADEILNKKEIPETFVVESFFEEDLNSDVLLPYIKNFTGNKVTIYDFKFEQQNFQGVFKTIGFSFFLDPDTNFKFVYNTPNIEYRIFGRSYTSSYKYPLLNYDFLTLTFKDVKVENGIFQIVSDFEISAKGNEEAFTEVSSNNLLRFSGNDLLSFVLYESGIEETIQLFDYSENPDYEVMEYVNGVIELSYKDVDENDIILGTAEFIPKGAIIDGWQRISTSFTIPNDAAYMKLTLKNKGDGLNAYFDDVRMHPFNSNIKSFVYDPVTQRLQAELDENNYATFYEYDTEGGLVRVKKETERGVYTIQETRSGNSKLNQ</sequence>
<dbReference type="InterPro" id="IPR003591">
    <property type="entry name" value="Leu-rich_rpt_typical-subtyp"/>
</dbReference>
<dbReference type="InterPro" id="IPR013783">
    <property type="entry name" value="Ig-like_fold"/>
</dbReference>
<evidence type="ECO:0000256" key="3">
    <source>
        <dbReference type="ARBA" id="ARBA00022737"/>
    </source>
</evidence>